<dbReference type="GO" id="GO:0008270">
    <property type="term" value="F:zinc ion binding"/>
    <property type="evidence" value="ECO:0007669"/>
    <property type="project" value="InterPro"/>
</dbReference>
<dbReference type="Pfam" id="PF01510">
    <property type="entry name" value="Amidase_2"/>
    <property type="match status" value="1"/>
</dbReference>
<proteinExistence type="inferred from homology"/>
<feature type="signal peptide" evidence="3">
    <location>
        <begin position="1"/>
        <end position="33"/>
    </location>
</feature>
<evidence type="ECO:0000256" key="3">
    <source>
        <dbReference type="SAM" id="SignalP"/>
    </source>
</evidence>
<gene>
    <name evidence="5" type="ORF">GA0070564_107168</name>
</gene>
<dbReference type="InterPro" id="IPR002502">
    <property type="entry name" value="Amidase_domain"/>
</dbReference>
<name>A0A1C5A1F6_9ACTN</name>
<dbReference type="Gene3D" id="2.60.120.260">
    <property type="entry name" value="Galactose-binding domain-like"/>
    <property type="match status" value="1"/>
</dbReference>
<dbReference type="CDD" id="cd06583">
    <property type="entry name" value="PGRP"/>
    <property type="match status" value="1"/>
</dbReference>
<evidence type="ECO:0000256" key="1">
    <source>
        <dbReference type="ARBA" id="ARBA00007553"/>
    </source>
</evidence>
<dbReference type="SMART" id="SM00701">
    <property type="entry name" value="PGRP"/>
    <property type="match status" value="1"/>
</dbReference>
<dbReference type="Proteomes" id="UP000199504">
    <property type="component" value="Unassembled WGS sequence"/>
</dbReference>
<keyword evidence="6" id="KW-1185">Reference proteome</keyword>
<dbReference type="GO" id="GO:0009253">
    <property type="term" value="P:peptidoglycan catabolic process"/>
    <property type="evidence" value="ECO:0007669"/>
    <property type="project" value="InterPro"/>
</dbReference>
<sequence>MRLAGIRWNGRTGGIAAAIVATTVAVTATMVTAGPDAEEDAAAQWELAEGPVTTALHTVELPAATPTEVVMPQRRTEKFSMVGVSWSDPKALLKGTISVRTRAARSGTWSAWKQLTTDDPGGADPAEVARGAARGTADPLWAGPSDGVEVRIRAASGKVTNKLPAGLRLDLIDPGQPARVRKPHAAGVGGRPAERFQPVAQVQALEPTTTDPAPTDPAPTATTTAPAPTTTAPAPTTTTTAPAPTTTAPAPTTTAPAPTSTTTTTAPAPTTTAPAPTTSAPTPTPTATAPGNPVPVPKLLTRAQWGANESLVKNPPDYGTEVRGFWVHHTGTSSDYACADSAAIVRSIMTNDVQVKKWNDLGYNFMVDKCGTVYEGRKGGIDKPVVGAQTLGFNTNYSSIAVIGTYITSGVDTAVQDAIAHVAAYKLAPYKYDPKGTFTTTAGADNNKWKLGQSLTLHRIPGHRDGDNTQCPGDSLYAQLPAIRAKAADIVGLALTSLSGTKSGDTYYTKGAVTASWTVATPSALISRFDVLVDGKVAATVPGTARSAALTVAPGRHTVQISAVNWMKRSAVTLGLSVVGDTTAPTFTRNPEVTLRTGTLSSTATMPVTVTATAADNTALRYVQLTNSPSNTVYAPTGSWARTAAHNVTTTWKVKAVDQVGNYRYVDGVRTAGLTSERSATRKGTWTDVSGGSYLGNLATTSKIKGSSLKWTFTGRSIAFVAARSPLSGQADILVDGVKVSTVDLYSASSPYRQAVWTKSWSASGTHTIEVVVVGTAGRPAVTADGFAVIR</sequence>
<dbReference type="AlphaFoldDB" id="A0A1C5A1F6"/>
<accession>A0A1C5A1F6</accession>
<protein>
    <submittedName>
        <fullName evidence="5">N-acetylmuramoyl-L-alanine amidase</fullName>
    </submittedName>
</protein>
<dbReference type="InterPro" id="IPR015510">
    <property type="entry name" value="PGRP"/>
</dbReference>
<evidence type="ECO:0000259" key="4">
    <source>
        <dbReference type="SMART" id="SM00701"/>
    </source>
</evidence>
<dbReference type="InterPro" id="IPR036505">
    <property type="entry name" value="Amidase/PGRP_sf"/>
</dbReference>
<dbReference type="PANTHER" id="PTHR11022">
    <property type="entry name" value="PEPTIDOGLYCAN RECOGNITION PROTEIN"/>
    <property type="match status" value="1"/>
</dbReference>
<reference evidence="6" key="1">
    <citation type="submission" date="2016-06" db="EMBL/GenBank/DDBJ databases">
        <authorList>
            <person name="Varghese N."/>
            <person name="Submissions Spin"/>
        </authorList>
    </citation>
    <scope>NUCLEOTIDE SEQUENCE [LARGE SCALE GENOMIC DNA]</scope>
    <source>
        <strain evidence="6">DSM 44830</strain>
    </source>
</reference>
<dbReference type="Gene3D" id="3.40.80.10">
    <property type="entry name" value="Peptidoglycan recognition protein-like"/>
    <property type="match status" value="1"/>
</dbReference>
<comment type="similarity">
    <text evidence="1">Belongs to the N-acetylmuramoyl-L-alanine amidase 2 family.</text>
</comment>
<dbReference type="RefSeq" id="WP_176730793.1">
    <property type="nucleotide sequence ID" value="NZ_FMCX01000007.1"/>
</dbReference>
<dbReference type="PRINTS" id="PR01217">
    <property type="entry name" value="PRICHEXTENSN"/>
</dbReference>
<dbReference type="InterPro" id="IPR006619">
    <property type="entry name" value="PGRP_domain_met/bac"/>
</dbReference>
<evidence type="ECO:0000256" key="2">
    <source>
        <dbReference type="SAM" id="MobiDB-lite"/>
    </source>
</evidence>
<feature type="domain" description="Peptidoglycan recognition protein family" evidence="4">
    <location>
        <begin position="297"/>
        <end position="447"/>
    </location>
</feature>
<dbReference type="GO" id="GO:0008745">
    <property type="term" value="F:N-acetylmuramoyl-L-alanine amidase activity"/>
    <property type="evidence" value="ECO:0007669"/>
    <property type="project" value="InterPro"/>
</dbReference>
<dbReference type="PANTHER" id="PTHR11022:SF41">
    <property type="entry name" value="PEPTIDOGLYCAN-RECOGNITION PROTEIN LC-RELATED"/>
    <property type="match status" value="1"/>
</dbReference>
<feature type="chain" id="PRO_5039531533" evidence="3">
    <location>
        <begin position="34"/>
        <end position="791"/>
    </location>
</feature>
<dbReference type="SUPFAM" id="SSF55846">
    <property type="entry name" value="N-acetylmuramoyl-L-alanine amidase-like"/>
    <property type="match status" value="1"/>
</dbReference>
<organism evidence="5 6">
    <name type="scientific">Micromonospora mirobrigensis</name>
    <dbReference type="NCBI Taxonomy" id="262898"/>
    <lineage>
        <taxon>Bacteria</taxon>
        <taxon>Bacillati</taxon>
        <taxon>Actinomycetota</taxon>
        <taxon>Actinomycetes</taxon>
        <taxon>Micromonosporales</taxon>
        <taxon>Micromonosporaceae</taxon>
        <taxon>Micromonospora</taxon>
    </lineage>
</organism>
<feature type="region of interest" description="Disordered" evidence="2">
    <location>
        <begin position="207"/>
        <end position="296"/>
    </location>
</feature>
<dbReference type="EMBL" id="FMCX01000007">
    <property type="protein sequence ID" value="SCF39060.1"/>
    <property type="molecule type" value="Genomic_DNA"/>
</dbReference>
<keyword evidence="3" id="KW-0732">Signal</keyword>
<evidence type="ECO:0000313" key="6">
    <source>
        <dbReference type="Proteomes" id="UP000199504"/>
    </source>
</evidence>
<feature type="compositionally biased region" description="Low complexity" evidence="2">
    <location>
        <begin position="207"/>
        <end position="290"/>
    </location>
</feature>
<dbReference type="STRING" id="262898.GA0070564_107168"/>
<feature type="region of interest" description="Disordered" evidence="2">
    <location>
        <begin position="174"/>
        <end position="195"/>
    </location>
</feature>
<evidence type="ECO:0000313" key="5">
    <source>
        <dbReference type="EMBL" id="SCF39060.1"/>
    </source>
</evidence>